<evidence type="ECO:0000256" key="1">
    <source>
        <dbReference type="SAM" id="MobiDB-lite"/>
    </source>
</evidence>
<feature type="region of interest" description="Disordered" evidence="1">
    <location>
        <begin position="1"/>
        <end position="25"/>
    </location>
</feature>
<evidence type="ECO:0000313" key="2">
    <source>
        <dbReference type="EMBL" id="MBP2318750.1"/>
    </source>
</evidence>
<gene>
    <name evidence="2" type="ORF">JOF45_001769</name>
</gene>
<comment type="caution">
    <text evidence="2">The sequence shown here is derived from an EMBL/GenBank/DDBJ whole genome shotgun (WGS) entry which is preliminary data.</text>
</comment>
<name>A0ABS4T2S3_9MICC</name>
<feature type="region of interest" description="Disordered" evidence="1">
    <location>
        <begin position="84"/>
        <end position="106"/>
    </location>
</feature>
<protein>
    <submittedName>
        <fullName evidence="2">Uncharacterized protein YukE</fullName>
    </submittedName>
</protein>
<keyword evidence="3" id="KW-1185">Reference proteome</keyword>
<evidence type="ECO:0000313" key="3">
    <source>
        <dbReference type="Proteomes" id="UP001519331"/>
    </source>
</evidence>
<dbReference type="EMBL" id="JAGINX010000001">
    <property type="protein sequence ID" value="MBP2318750.1"/>
    <property type="molecule type" value="Genomic_DNA"/>
</dbReference>
<accession>A0ABS4T2S3</accession>
<dbReference type="Proteomes" id="UP001519331">
    <property type="component" value="Unassembled WGS sequence"/>
</dbReference>
<sequence>MALNGLMDTVGTRASEAHDHGSELASNGAELSGLLGTATDVSSAFQDLWSERAETAVKAAAYVENCSQIVRQAAAAIVEGDQDMTQHGEASDARVSGTTMAWGEQA</sequence>
<dbReference type="RefSeq" id="WP_210049174.1">
    <property type="nucleotide sequence ID" value="NZ_JAGINX010000001.1"/>
</dbReference>
<organism evidence="2 3">
    <name type="scientific">Nesterenkonia lacusekhoensis</name>
    <dbReference type="NCBI Taxonomy" id="150832"/>
    <lineage>
        <taxon>Bacteria</taxon>
        <taxon>Bacillati</taxon>
        <taxon>Actinomycetota</taxon>
        <taxon>Actinomycetes</taxon>
        <taxon>Micrococcales</taxon>
        <taxon>Micrococcaceae</taxon>
        <taxon>Nesterenkonia</taxon>
    </lineage>
</organism>
<reference evidence="2 3" key="1">
    <citation type="submission" date="2021-03" db="EMBL/GenBank/DDBJ databases">
        <title>Sequencing the genomes of 1000 actinobacteria strains.</title>
        <authorList>
            <person name="Klenk H.-P."/>
        </authorList>
    </citation>
    <scope>NUCLEOTIDE SEQUENCE [LARGE SCALE GENOMIC DNA]</scope>
    <source>
        <strain evidence="2 3">DSM 12544</strain>
    </source>
</reference>
<proteinExistence type="predicted"/>